<evidence type="ECO:0000313" key="2">
    <source>
        <dbReference type="EMBL" id="KAK0405390.1"/>
    </source>
</evidence>
<protein>
    <submittedName>
        <fullName evidence="2">Uncharacterized protein</fullName>
    </submittedName>
</protein>
<dbReference type="Pfam" id="PF02515">
    <property type="entry name" value="CoA_transf_3"/>
    <property type="match status" value="1"/>
</dbReference>
<dbReference type="AlphaFoldDB" id="A0AA39HH63"/>
<dbReference type="InterPro" id="IPR050509">
    <property type="entry name" value="CoA-transferase_III"/>
</dbReference>
<dbReference type="PANTHER" id="PTHR48228:SF5">
    <property type="entry name" value="ALPHA-METHYLACYL-COA RACEMASE"/>
    <property type="match status" value="1"/>
</dbReference>
<dbReference type="Gene3D" id="3.30.1540.10">
    <property type="entry name" value="formyl-coa transferase, domain 3"/>
    <property type="match status" value="1"/>
</dbReference>
<reference evidence="2" key="1">
    <citation type="submission" date="2023-06" db="EMBL/GenBank/DDBJ databases">
        <title>Genomic analysis of the entomopathogenic nematode Steinernema hermaphroditum.</title>
        <authorList>
            <person name="Schwarz E.M."/>
            <person name="Heppert J.K."/>
            <person name="Baniya A."/>
            <person name="Schwartz H.T."/>
            <person name="Tan C.-H."/>
            <person name="Antoshechkin I."/>
            <person name="Sternberg P.W."/>
            <person name="Goodrich-Blair H."/>
            <person name="Dillman A.R."/>
        </authorList>
    </citation>
    <scope>NUCLEOTIDE SEQUENCE</scope>
    <source>
        <strain evidence="2">PS9179</strain>
        <tissue evidence="2">Whole animal</tissue>
    </source>
</reference>
<accession>A0AA39HH63</accession>
<dbReference type="PANTHER" id="PTHR48228">
    <property type="entry name" value="SUCCINYL-COA--D-CITRAMALATE COA-TRANSFERASE"/>
    <property type="match status" value="1"/>
</dbReference>
<dbReference type="InterPro" id="IPR003673">
    <property type="entry name" value="CoA-Trfase_fam_III"/>
</dbReference>
<organism evidence="2 3">
    <name type="scientific">Steinernema hermaphroditum</name>
    <dbReference type="NCBI Taxonomy" id="289476"/>
    <lineage>
        <taxon>Eukaryota</taxon>
        <taxon>Metazoa</taxon>
        <taxon>Ecdysozoa</taxon>
        <taxon>Nematoda</taxon>
        <taxon>Chromadorea</taxon>
        <taxon>Rhabditida</taxon>
        <taxon>Tylenchina</taxon>
        <taxon>Panagrolaimomorpha</taxon>
        <taxon>Strongyloidoidea</taxon>
        <taxon>Steinernematidae</taxon>
        <taxon>Steinernema</taxon>
    </lineage>
</organism>
<gene>
    <name evidence="2" type="ORF">QR680_017964</name>
</gene>
<dbReference type="GO" id="GO:0005739">
    <property type="term" value="C:mitochondrion"/>
    <property type="evidence" value="ECO:0007669"/>
    <property type="project" value="TreeGrafter"/>
</dbReference>
<evidence type="ECO:0000256" key="1">
    <source>
        <dbReference type="ARBA" id="ARBA00008383"/>
    </source>
</evidence>
<comment type="caution">
    <text evidence="2">The sequence shown here is derived from an EMBL/GenBank/DDBJ whole genome shotgun (WGS) entry which is preliminary data.</text>
</comment>
<evidence type="ECO:0000313" key="3">
    <source>
        <dbReference type="Proteomes" id="UP001175271"/>
    </source>
</evidence>
<dbReference type="SUPFAM" id="SSF89796">
    <property type="entry name" value="CoA-transferase family III (CaiB/BaiF)"/>
    <property type="match status" value="1"/>
</dbReference>
<dbReference type="InterPro" id="IPR023606">
    <property type="entry name" value="CoA-Trfase_III_dom_1_sf"/>
</dbReference>
<dbReference type="GO" id="GO:0008111">
    <property type="term" value="F:alpha-methylacyl-CoA racemase activity"/>
    <property type="evidence" value="ECO:0007669"/>
    <property type="project" value="TreeGrafter"/>
</dbReference>
<keyword evidence="3" id="KW-1185">Reference proteome</keyword>
<dbReference type="Proteomes" id="UP001175271">
    <property type="component" value="Unassembled WGS sequence"/>
</dbReference>
<name>A0AA39HH63_9BILA</name>
<dbReference type="GO" id="GO:0008206">
    <property type="term" value="P:bile acid metabolic process"/>
    <property type="evidence" value="ECO:0007669"/>
    <property type="project" value="TreeGrafter"/>
</dbReference>
<sequence length="381" mass="42303">MNRRIQLLSSTIRPLFKSTRSPLCTNSPPSTSAEMQKPLRGVKVVEIVGLAPVPYCGLVLADFGADVTILAKETATVEQRLNRGKKTVTVDFKSTEGIAEIREMCLNSDVLLDPFRPGVLENMGLDPVDLLAQNKKLIVARLTGYGQTGKFALEAGHDINYVSMTGLLPTLAGRYNKPYWPPANILADFAGGGLTAAFGVVAALFQREQNGGQGSIVDVSMVDGLSYLGSFVTMYKDIDLMWNHNYAFFSGACPIYRTYETKDGKYMAVGALERKFNAPFFKVMGVKAKLSDIMDKTDVVVKELEEKFKTKTRDEWVEIFKDADCCVTPVLDIEEVGNHPHHQSRGGFKQVEEKWVPEPAPRIYSAEQFKKLRDEDLKSKI</sequence>
<proteinExistence type="inferred from homology"/>
<dbReference type="EMBL" id="JAUCMV010000004">
    <property type="protein sequence ID" value="KAK0405390.1"/>
    <property type="molecule type" value="Genomic_DNA"/>
</dbReference>
<comment type="similarity">
    <text evidence="1">Belongs to the CoA-transferase III family.</text>
</comment>
<dbReference type="InterPro" id="IPR044855">
    <property type="entry name" value="CoA-Trfase_III_dom3_sf"/>
</dbReference>
<dbReference type="Gene3D" id="3.40.50.10540">
    <property type="entry name" value="Crotonobetainyl-coa:carnitine coa-transferase, domain 1"/>
    <property type="match status" value="1"/>
</dbReference>